<reference evidence="9 10" key="1">
    <citation type="submission" date="2019-02" db="EMBL/GenBank/DDBJ databases">
        <title>Prokaryotic population dynamics and viral predation in marine succession experiment using metagenomics: the confinement effect.</title>
        <authorList>
            <person name="Haro-Moreno J.M."/>
            <person name="Rodriguez-Valera F."/>
            <person name="Lopez-Perez M."/>
        </authorList>
    </citation>
    <scope>NUCLEOTIDE SEQUENCE [LARGE SCALE GENOMIC DNA]</scope>
    <source>
        <strain evidence="9">MED-G167</strain>
    </source>
</reference>
<dbReference type="PANTHER" id="PTHR30353:SF15">
    <property type="entry name" value="INNER MEMBRANE PROTEIN YABI"/>
    <property type="match status" value="1"/>
</dbReference>
<keyword evidence="3 7" id="KW-1003">Cell membrane</keyword>
<keyword evidence="4 7" id="KW-0812">Transmembrane</keyword>
<keyword evidence="5 7" id="KW-1133">Transmembrane helix</keyword>
<feature type="transmembrane region" description="Helical" evidence="7">
    <location>
        <begin position="48"/>
        <end position="68"/>
    </location>
</feature>
<evidence type="ECO:0000256" key="3">
    <source>
        <dbReference type="ARBA" id="ARBA00022475"/>
    </source>
</evidence>
<proteinExistence type="inferred from homology"/>
<sequence length="168" mass="18479">MSIESIQDFLINNSQYAWLIIIFFAFAESFLVTGIFISSVILFSICIFLYNADILSVFAIVPLAMLGAHSGDVSSFFLGKNVGPQILNSKLIRKREKGINRAQKFLDRFGPYAVMFGRFVPAVRALTPFLLGISDINTVRFYIADLIACLLWGIALGLLVIGFGAAIG</sequence>
<evidence type="ECO:0000259" key="8">
    <source>
        <dbReference type="Pfam" id="PF09335"/>
    </source>
</evidence>
<evidence type="ECO:0000256" key="4">
    <source>
        <dbReference type="ARBA" id="ARBA00022692"/>
    </source>
</evidence>
<accession>A0A520M9C4</accession>
<keyword evidence="6 7" id="KW-0472">Membrane</keyword>
<feature type="transmembrane region" description="Helical" evidence="7">
    <location>
        <begin position="109"/>
        <end position="131"/>
    </location>
</feature>
<evidence type="ECO:0000256" key="5">
    <source>
        <dbReference type="ARBA" id="ARBA00022989"/>
    </source>
</evidence>
<dbReference type="Proteomes" id="UP000318359">
    <property type="component" value="Unassembled WGS sequence"/>
</dbReference>
<evidence type="ECO:0000256" key="1">
    <source>
        <dbReference type="ARBA" id="ARBA00004651"/>
    </source>
</evidence>
<gene>
    <name evidence="9" type="ORF">EVB00_02010</name>
</gene>
<evidence type="ECO:0000313" key="9">
    <source>
        <dbReference type="EMBL" id="RZO17739.1"/>
    </source>
</evidence>
<dbReference type="EMBL" id="SHBM01000024">
    <property type="protein sequence ID" value="RZO17739.1"/>
    <property type="molecule type" value="Genomic_DNA"/>
</dbReference>
<comment type="subcellular location">
    <subcellularLocation>
        <location evidence="1 7">Cell membrane</location>
        <topology evidence="1 7">Multi-pass membrane protein</topology>
    </subcellularLocation>
</comment>
<evidence type="ECO:0000256" key="7">
    <source>
        <dbReference type="RuleBase" id="RU367016"/>
    </source>
</evidence>
<evidence type="ECO:0000256" key="6">
    <source>
        <dbReference type="ARBA" id="ARBA00023136"/>
    </source>
</evidence>
<evidence type="ECO:0000313" key="10">
    <source>
        <dbReference type="Proteomes" id="UP000318359"/>
    </source>
</evidence>
<name>A0A520M9C4_9GAMM</name>
<comment type="caution">
    <text evidence="9">The sequence shown here is derived from an EMBL/GenBank/DDBJ whole genome shotgun (WGS) entry which is preliminary data.</text>
</comment>
<comment type="similarity">
    <text evidence="2 7">Belongs to the DedA family.</text>
</comment>
<feature type="domain" description="VTT" evidence="8">
    <location>
        <begin position="46"/>
        <end position="156"/>
    </location>
</feature>
<dbReference type="Pfam" id="PF09335">
    <property type="entry name" value="VTT_dom"/>
    <property type="match status" value="1"/>
</dbReference>
<dbReference type="PANTHER" id="PTHR30353">
    <property type="entry name" value="INNER MEMBRANE PROTEIN DEDA-RELATED"/>
    <property type="match status" value="1"/>
</dbReference>
<feature type="transmembrane region" description="Helical" evidence="7">
    <location>
        <begin position="16"/>
        <end position="41"/>
    </location>
</feature>
<organism evidence="9 10">
    <name type="scientific">SAR86 cluster bacterium</name>
    <dbReference type="NCBI Taxonomy" id="2030880"/>
    <lineage>
        <taxon>Bacteria</taxon>
        <taxon>Pseudomonadati</taxon>
        <taxon>Pseudomonadota</taxon>
        <taxon>Gammaproteobacteria</taxon>
        <taxon>SAR86 cluster</taxon>
    </lineage>
</organism>
<dbReference type="InterPro" id="IPR032818">
    <property type="entry name" value="DedA-like"/>
</dbReference>
<protein>
    <submittedName>
        <fullName evidence="9">DedA family protein</fullName>
    </submittedName>
</protein>
<dbReference type="GO" id="GO:0005886">
    <property type="term" value="C:plasma membrane"/>
    <property type="evidence" value="ECO:0007669"/>
    <property type="project" value="UniProtKB-SubCell"/>
</dbReference>
<dbReference type="AlphaFoldDB" id="A0A520M9C4"/>
<evidence type="ECO:0000256" key="2">
    <source>
        <dbReference type="ARBA" id="ARBA00010792"/>
    </source>
</evidence>
<dbReference type="InterPro" id="IPR032816">
    <property type="entry name" value="VTT_dom"/>
</dbReference>
<feature type="transmembrane region" description="Helical" evidence="7">
    <location>
        <begin position="143"/>
        <end position="167"/>
    </location>
</feature>